<dbReference type="Gene3D" id="3.90.550.10">
    <property type="entry name" value="Spore Coat Polysaccharide Biosynthesis Protein SpsA, Chain A"/>
    <property type="match status" value="1"/>
</dbReference>
<reference evidence="15 16" key="1">
    <citation type="journal article" date="2018" name="Nat. Ecol. Evol.">
        <title>Genomic signatures of mitonuclear coevolution across populations of Tigriopus californicus.</title>
        <authorList>
            <person name="Barreto F.S."/>
            <person name="Watson E.T."/>
            <person name="Lima T.G."/>
            <person name="Willett C.S."/>
            <person name="Edmands S."/>
            <person name="Li W."/>
            <person name="Burton R.S."/>
        </authorList>
    </citation>
    <scope>NUCLEOTIDE SEQUENCE [LARGE SCALE GENOMIC DNA]</scope>
    <source>
        <strain evidence="15 16">San Diego</strain>
    </source>
</reference>
<dbReference type="OMA" id="GRERWHH"/>
<sequence>MVPRGRRLGSFRFIETLQAGCVPVLLSNGWQLPFGEVIDWSAAIIDADERLLMQVPEILHSVPPAKIFAMRQQTQMFWDRYLSSVEKIVMTTLEIVHDRIRSHQARDGLIWNSDPGALLVRSPDFADSISQFPFEHFRLDSSRYLSPNSSSSSSSSLTTREGHSDGLVKNFTAVIFTQLPNPTFPNAPIFRLIRNISRSPFVAKILVLWSSKSTQGPPPLNKWPTLPRNILQIKVLPPGSSPNERFQMLPEVETNAILSLNDDSILTTDEIDFAFHVWNMFPDRIVGYPARSHYWNVLKNQWSFSSKWTNDYSMVLTSGAFYHRYYHYLYSETLSPVMLKTVEQSGICEDILMNFLVSHVTKRCPIKLSQRGQIKAVINNPVNR</sequence>
<keyword evidence="8" id="KW-0735">Signal-anchor</keyword>
<dbReference type="STRING" id="6832.A0A553P264"/>
<dbReference type="AlphaFoldDB" id="A0A553P264"/>
<evidence type="ECO:0000256" key="5">
    <source>
        <dbReference type="ARBA" id="ARBA00022679"/>
    </source>
</evidence>
<gene>
    <name evidence="15" type="ORF">TCAL_13630</name>
</gene>
<dbReference type="EMBL" id="VCGU01000008">
    <property type="protein sequence ID" value="TRY71788.1"/>
    <property type="molecule type" value="Genomic_DNA"/>
</dbReference>
<evidence type="ECO:0000256" key="3">
    <source>
        <dbReference type="ARBA" id="ARBA00010271"/>
    </source>
</evidence>
<accession>A0A553P264</accession>
<dbReference type="PANTHER" id="PTHR48261:SF3">
    <property type="entry name" value="EXOSTOSIN GLYCOSYLTRANSFERASE 1"/>
    <property type="match status" value="1"/>
</dbReference>
<evidence type="ECO:0000256" key="11">
    <source>
        <dbReference type="ARBA" id="ARBA00023157"/>
    </source>
</evidence>
<evidence type="ECO:0000313" key="15">
    <source>
        <dbReference type="EMBL" id="TRY71788.1"/>
    </source>
</evidence>
<comment type="caution">
    <text evidence="15">The sequence shown here is derived from an EMBL/GenBank/DDBJ whole genome shotgun (WGS) entry which is preliminary data.</text>
</comment>
<evidence type="ECO:0000259" key="14">
    <source>
        <dbReference type="Pfam" id="PF09258"/>
    </source>
</evidence>
<evidence type="ECO:0000256" key="2">
    <source>
        <dbReference type="ARBA" id="ARBA00004922"/>
    </source>
</evidence>
<evidence type="ECO:0000256" key="10">
    <source>
        <dbReference type="ARBA" id="ARBA00023136"/>
    </source>
</evidence>
<dbReference type="Proteomes" id="UP000318571">
    <property type="component" value="Chromosome 7"/>
</dbReference>
<name>A0A553P264_TIGCA</name>
<dbReference type="InterPro" id="IPR015338">
    <property type="entry name" value="GT64_dom"/>
</dbReference>
<dbReference type="SUPFAM" id="SSF53448">
    <property type="entry name" value="Nucleotide-diphospho-sugar transferases"/>
    <property type="match status" value="1"/>
</dbReference>
<dbReference type="InterPro" id="IPR040911">
    <property type="entry name" value="Exostosin_GT47"/>
</dbReference>
<evidence type="ECO:0008006" key="17">
    <source>
        <dbReference type="Google" id="ProtNLM"/>
    </source>
</evidence>
<evidence type="ECO:0000256" key="9">
    <source>
        <dbReference type="ARBA" id="ARBA00022989"/>
    </source>
</evidence>
<evidence type="ECO:0000313" key="16">
    <source>
        <dbReference type="Proteomes" id="UP000318571"/>
    </source>
</evidence>
<dbReference type="GO" id="GO:0005789">
    <property type="term" value="C:endoplasmic reticulum membrane"/>
    <property type="evidence" value="ECO:0007669"/>
    <property type="project" value="UniProtKB-SubCell"/>
</dbReference>
<dbReference type="GO" id="GO:0016757">
    <property type="term" value="F:glycosyltransferase activity"/>
    <property type="evidence" value="ECO:0007669"/>
    <property type="project" value="UniProtKB-KW"/>
</dbReference>
<evidence type="ECO:0000256" key="4">
    <source>
        <dbReference type="ARBA" id="ARBA00022676"/>
    </source>
</evidence>
<organism evidence="15 16">
    <name type="scientific">Tigriopus californicus</name>
    <name type="common">Marine copepod</name>
    <dbReference type="NCBI Taxonomy" id="6832"/>
    <lineage>
        <taxon>Eukaryota</taxon>
        <taxon>Metazoa</taxon>
        <taxon>Ecdysozoa</taxon>
        <taxon>Arthropoda</taxon>
        <taxon>Crustacea</taxon>
        <taxon>Multicrustacea</taxon>
        <taxon>Hexanauplia</taxon>
        <taxon>Copepoda</taxon>
        <taxon>Harpacticoida</taxon>
        <taxon>Harpacticidae</taxon>
        <taxon>Tigriopus</taxon>
    </lineage>
</organism>
<keyword evidence="6" id="KW-0812">Transmembrane</keyword>
<keyword evidence="7" id="KW-0256">Endoplasmic reticulum</keyword>
<feature type="domain" description="Exostosin GT47" evidence="13">
    <location>
        <begin position="1"/>
        <end position="61"/>
    </location>
</feature>
<keyword evidence="9" id="KW-1133">Transmembrane helix</keyword>
<dbReference type="InterPro" id="IPR004263">
    <property type="entry name" value="Exostosin"/>
</dbReference>
<keyword evidence="4" id="KW-0328">Glycosyltransferase</keyword>
<keyword evidence="5" id="KW-0808">Transferase</keyword>
<keyword evidence="11" id="KW-1015">Disulfide bond</keyword>
<protein>
    <recommendedName>
        <fullName evidence="17">Glycosyl transferase 64 domain-containing protein</fullName>
    </recommendedName>
</protein>
<dbReference type="InterPro" id="IPR029044">
    <property type="entry name" value="Nucleotide-diphossugar_trans"/>
</dbReference>
<keyword evidence="16" id="KW-1185">Reference proteome</keyword>
<evidence type="ECO:0000256" key="1">
    <source>
        <dbReference type="ARBA" id="ARBA00004648"/>
    </source>
</evidence>
<evidence type="ECO:0000259" key="13">
    <source>
        <dbReference type="Pfam" id="PF03016"/>
    </source>
</evidence>
<evidence type="ECO:0000256" key="12">
    <source>
        <dbReference type="ARBA" id="ARBA00023180"/>
    </source>
</evidence>
<proteinExistence type="inferred from homology"/>
<evidence type="ECO:0000256" key="7">
    <source>
        <dbReference type="ARBA" id="ARBA00022824"/>
    </source>
</evidence>
<keyword evidence="10" id="KW-0472">Membrane</keyword>
<dbReference type="Pfam" id="PF09258">
    <property type="entry name" value="Glyco_transf_64"/>
    <property type="match status" value="1"/>
</dbReference>
<dbReference type="PANTHER" id="PTHR48261">
    <property type="entry name" value="ACETYLGLUCOSAMINYLTRANSFERASE"/>
    <property type="match status" value="1"/>
</dbReference>
<comment type="similarity">
    <text evidence="3">Belongs to the glycosyltransferase 47 family.</text>
</comment>
<keyword evidence="12" id="KW-0325">Glycoprotein</keyword>
<dbReference type="GO" id="GO:0015012">
    <property type="term" value="P:heparan sulfate proteoglycan biosynthetic process"/>
    <property type="evidence" value="ECO:0007669"/>
    <property type="project" value="UniProtKB-ARBA"/>
</dbReference>
<evidence type="ECO:0000256" key="8">
    <source>
        <dbReference type="ARBA" id="ARBA00022968"/>
    </source>
</evidence>
<comment type="subcellular location">
    <subcellularLocation>
        <location evidence="1">Endoplasmic reticulum membrane</location>
        <topology evidence="1">Single-pass type II membrane protein</topology>
    </subcellularLocation>
</comment>
<comment type="pathway">
    <text evidence="2">Protein modification; protein glycosylation.</text>
</comment>
<evidence type="ECO:0000256" key="6">
    <source>
        <dbReference type="ARBA" id="ARBA00022692"/>
    </source>
</evidence>
<dbReference type="Pfam" id="PF03016">
    <property type="entry name" value="Exostosin_GT47"/>
    <property type="match status" value="1"/>
</dbReference>
<dbReference type="UniPathway" id="UPA00378"/>
<feature type="domain" description="Glycosyl transferase 64" evidence="14">
    <location>
        <begin position="171"/>
        <end position="376"/>
    </location>
</feature>